<dbReference type="AlphaFoldDB" id="A0A8K0HT82"/>
<keyword evidence="2" id="KW-0677">Repeat</keyword>
<feature type="transmembrane region" description="Helical" evidence="5">
    <location>
        <begin position="350"/>
        <end position="372"/>
    </location>
</feature>
<evidence type="ECO:0000313" key="6">
    <source>
        <dbReference type="EMBL" id="KAF3457440.1"/>
    </source>
</evidence>
<dbReference type="Gene3D" id="2.130.10.10">
    <property type="entry name" value="YVTN repeat-like/Quinoprotein amine dehydrogenase"/>
    <property type="match status" value="1"/>
</dbReference>
<reference evidence="6" key="1">
    <citation type="submission" date="2020-03" db="EMBL/GenBank/DDBJ databases">
        <title>A high-quality chromosome-level genome assembly of a woody plant with both climbing and erect habits, Rhamnella rubrinervis.</title>
        <authorList>
            <person name="Lu Z."/>
            <person name="Yang Y."/>
            <person name="Zhu X."/>
            <person name="Sun Y."/>
        </authorList>
    </citation>
    <scope>NUCLEOTIDE SEQUENCE</scope>
    <source>
        <strain evidence="6">BYM</strain>
        <tissue evidence="6">Leaf</tissue>
    </source>
</reference>
<sequence>MESASELVPFPLLITPIESNYRACTIPYRFSSDNPRKPTPTEIAWIDLFLNSIPSFKKRAETDATVPDATVPDAPIKAEKFAQRVCEFTKLTPVKLLEETEKVVGDPQLPIQHRALVEKSKELKNMEQAESMRKKLPWLKYDMKKAEYMEAKEQENDAKKKLDEAAKTLNDLKEPIERQKQEKARLDGKSKNIKTEPYVLFGGSGASIIKQTSKTGEGNEKAADGPSVAPQGIYHGHEDTVEDVTFCPSSSQEFCSVGDDSCLILWDARVGTNPVVKVEKAHDADLHCVDWSPYDDNLILTGSADNSVRMFDRRNLTSDGVGAPIHKFEGHKAAVLCVQVSTALHVLSHFMYFLGSMPVAGIACIYYLFYFIQWSPDKSSVFGSAAEDGLLNIWDYDRVGKKVERARRTPAPPGLFFQHAGHRDKVVDFHWNASDPWTVSVSDDCDTTCGRGTLQIWRMSDLIYRPEEGVLGELEKFISHVVACASSKP</sequence>
<evidence type="ECO:0000256" key="5">
    <source>
        <dbReference type="SAM" id="Phobius"/>
    </source>
</evidence>
<evidence type="ECO:0000256" key="3">
    <source>
        <dbReference type="PROSITE-ProRule" id="PRU00221"/>
    </source>
</evidence>
<dbReference type="OrthoDB" id="10254973at2759"/>
<dbReference type="Gene3D" id="1.20.1700.10">
    <property type="entry name" value="AF1104-like"/>
    <property type="match status" value="1"/>
</dbReference>
<name>A0A8K0HT82_9ROSA</name>
<keyword evidence="5" id="KW-1133">Transmembrane helix</keyword>
<feature type="coiled-coil region" evidence="4">
    <location>
        <begin position="141"/>
        <end position="196"/>
    </location>
</feature>
<accession>A0A8K0HT82</accession>
<feature type="repeat" description="WD" evidence="3">
    <location>
        <begin position="279"/>
        <end position="312"/>
    </location>
</feature>
<proteinExistence type="predicted"/>
<dbReference type="Pfam" id="PF00400">
    <property type="entry name" value="WD40"/>
    <property type="match status" value="2"/>
</dbReference>
<dbReference type="PANTHER" id="PTHR22850">
    <property type="entry name" value="WD40 REPEAT FAMILY"/>
    <property type="match status" value="1"/>
</dbReference>
<dbReference type="InterPro" id="IPR050459">
    <property type="entry name" value="WD_repeat_RBAP46/RBAP48/MSI1"/>
</dbReference>
<dbReference type="Proteomes" id="UP000796880">
    <property type="component" value="Unassembled WGS sequence"/>
</dbReference>
<dbReference type="EMBL" id="VOIH02000001">
    <property type="protein sequence ID" value="KAF3457440.1"/>
    <property type="molecule type" value="Genomic_DNA"/>
</dbReference>
<feature type="repeat" description="WD" evidence="3">
    <location>
        <begin position="234"/>
        <end position="276"/>
    </location>
</feature>
<dbReference type="InterPro" id="IPR036322">
    <property type="entry name" value="WD40_repeat_dom_sf"/>
</dbReference>
<keyword evidence="5" id="KW-0472">Membrane</keyword>
<evidence type="ECO:0000313" key="7">
    <source>
        <dbReference type="Proteomes" id="UP000796880"/>
    </source>
</evidence>
<dbReference type="InterPro" id="IPR001680">
    <property type="entry name" value="WD40_rpt"/>
</dbReference>
<keyword evidence="5" id="KW-0812">Transmembrane</keyword>
<keyword evidence="7" id="KW-1185">Reference proteome</keyword>
<dbReference type="SUPFAM" id="SSF50978">
    <property type="entry name" value="WD40 repeat-like"/>
    <property type="match status" value="1"/>
</dbReference>
<organism evidence="6 7">
    <name type="scientific">Rhamnella rubrinervis</name>
    <dbReference type="NCBI Taxonomy" id="2594499"/>
    <lineage>
        <taxon>Eukaryota</taxon>
        <taxon>Viridiplantae</taxon>
        <taxon>Streptophyta</taxon>
        <taxon>Embryophyta</taxon>
        <taxon>Tracheophyta</taxon>
        <taxon>Spermatophyta</taxon>
        <taxon>Magnoliopsida</taxon>
        <taxon>eudicotyledons</taxon>
        <taxon>Gunneridae</taxon>
        <taxon>Pentapetalae</taxon>
        <taxon>rosids</taxon>
        <taxon>fabids</taxon>
        <taxon>Rosales</taxon>
        <taxon>Rhamnaceae</taxon>
        <taxon>rhamnoid group</taxon>
        <taxon>Rhamneae</taxon>
        <taxon>Rhamnella</taxon>
    </lineage>
</organism>
<dbReference type="SMART" id="SM00320">
    <property type="entry name" value="WD40"/>
    <property type="match status" value="4"/>
</dbReference>
<evidence type="ECO:0000256" key="1">
    <source>
        <dbReference type="ARBA" id="ARBA00022574"/>
    </source>
</evidence>
<evidence type="ECO:0000256" key="2">
    <source>
        <dbReference type="ARBA" id="ARBA00022737"/>
    </source>
</evidence>
<dbReference type="InterPro" id="IPR015943">
    <property type="entry name" value="WD40/YVTN_repeat-like_dom_sf"/>
</dbReference>
<gene>
    <name evidence="6" type="ORF">FNV43_RR02098</name>
</gene>
<evidence type="ECO:0000256" key="4">
    <source>
        <dbReference type="SAM" id="Coils"/>
    </source>
</evidence>
<protein>
    <submittedName>
        <fullName evidence="6">Uncharacterized protein</fullName>
    </submittedName>
</protein>
<keyword evidence="1 3" id="KW-0853">WD repeat</keyword>
<dbReference type="InterPro" id="IPR035073">
    <property type="entry name" value="At2g17340_3_helix_bundle"/>
</dbReference>
<keyword evidence="4" id="KW-0175">Coiled coil</keyword>
<comment type="caution">
    <text evidence="6">The sequence shown here is derived from an EMBL/GenBank/DDBJ whole genome shotgun (WGS) entry which is preliminary data.</text>
</comment>
<dbReference type="PROSITE" id="PS50082">
    <property type="entry name" value="WD_REPEATS_2"/>
    <property type="match status" value="2"/>
</dbReference>